<dbReference type="InterPro" id="IPR006976">
    <property type="entry name" value="VanZ-like"/>
</dbReference>
<reference evidence="3 4" key="1">
    <citation type="submission" date="2022-05" db="EMBL/GenBank/DDBJ databases">
        <title>Sporolactobacillus sp nov CPB3-1, isolated from tree bark (Mangifera indica L.).</title>
        <authorList>
            <person name="Phuengjayaem S."/>
            <person name="Tanasupawat S."/>
        </authorList>
    </citation>
    <scope>NUCLEOTIDE SEQUENCE [LARGE SCALE GENOMIC DNA]</scope>
    <source>
        <strain evidence="3 4">CPB3-1</strain>
    </source>
</reference>
<evidence type="ECO:0000259" key="2">
    <source>
        <dbReference type="Pfam" id="PF04892"/>
    </source>
</evidence>
<evidence type="ECO:0000313" key="4">
    <source>
        <dbReference type="Proteomes" id="UP001203004"/>
    </source>
</evidence>
<comment type="caution">
    <text evidence="3">The sequence shown here is derived from an EMBL/GenBank/DDBJ whole genome shotgun (WGS) entry which is preliminary data.</text>
</comment>
<dbReference type="Pfam" id="PF04892">
    <property type="entry name" value="VanZ"/>
    <property type="match status" value="1"/>
</dbReference>
<gene>
    <name evidence="3" type="ORF">M3N64_10980</name>
</gene>
<feature type="transmembrane region" description="Helical" evidence="1">
    <location>
        <begin position="95"/>
        <end position="113"/>
    </location>
</feature>
<protein>
    <submittedName>
        <fullName evidence="3">VanZ family protein</fullName>
    </submittedName>
</protein>
<accession>A0ABT0MC62</accession>
<name>A0ABT0MC62_9BACL</name>
<keyword evidence="1" id="KW-0472">Membrane</keyword>
<dbReference type="RefSeq" id="WP_249102171.1">
    <property type="nucleotide sequence ID" value="NZ_JAMAST010000015.1"/>
</dbReference>
<feature type="transmembrane region" description="Helical" evidence="1">
    <location>
        <begin position="120"/>
        <end position="141"/>
    </location>
</feature>
<evidence type="ECO:0000313" key="3">
    <source>
        <dbReference type="EMBL" id="MCL1632442.1"/>
    </source>
</evidence>
<dbReference type="Proteomes" id="UP001203004">
    <property type="component" value="Unassembled WGS sequence"/>
</dbReference>
<feature type="transmembrane region" description="Helical" evidence="1">
    <location>
        <begin position="156"/>
        <end position="174"/>
    </location>
</feature>
<keyword evidence="4" id="KW-1185">Reference proteome</keyword>
<feature type="transmembrane region" description="Helical" evidence="1">
    <location>
        <begin position="6"/>
        <end position="27"/>
    </location>
</feature>
<sequence length="191" mass="22313">MNHILNPTIFEFFTVYIILFGVCVLWEKWVRRTLTYNRGVFLSLFTGYMLLTLLLTVQPMSPAEWSIVVPGSPLVNLRPFRIITLMLQSVQGHWLLMWSIFLPIPFIFFVGFLRRGKIGFSNLFVTGFTASLIIEVMLYVMNHIPHFPKHLFDLDVLILNGFGVFLGCVLFSWMESKQWMKEYISETMSTK</sequence>
<proteinExistence type="predicted"/>
<organism evidence="3 4">
    <name type="scientific">Sporolactobacillus mangiferae</name>
    <dbReference type="NCBI Taxonomy" id="2940498"/>
    <lineage>
        <taxon>Bacteria</taxon>
        <taxon>Bacillati</taxon>
        <taxon>Bacillota</taxon>
        <taxon>Bacilli</taxon>
        <taxon>Bacillales</taxon>
        <taxon>Sporolactobacillaceae</taxon>
        <taxon>Sporolactobacillus</taxon>
    </lineage>
</organism>
<evidence type="ECO:0000256" key="1">
    <source>
        <dbReference type="SAM" id="Phobius"/>
    </source>
</evidence>
<feature type="domain" description="VanZ-like" evidence="2">
    <location>
        <begin position="45"/>
        <end position="173"/>
    </location>
</feature>
<dbReference type="EMBL" id="JAMAST010000015">
    <property type="protein sequence ID" value="MCL1632442.1"/>
    <property type="molecule type" value="Genomic_DNA"/>
</dbReference>
<keyword evidence="1" id="KW-0812">Transmembrane</keyword>
<keyword evidence="1" id="KW-1133">Transmembrane helix</keyword>
<feature type="transmembrane region" description="Helical" evidence="1">
    <location>
        <begin position="39"/>
        <end position="57"/>
    </location>
</feature>